<evidence type="ECO:0000313" key="1">
    <source>
        <dbReference type="EMBL" id="MBJ7545226.1"/>
    </source>
</evidence>
<evidence type="ECO:0000313" key="2">
    <source>
        <dbReference type="Proteomes" id="UP000623250"/>
    </source>
</evidence>
<protein>
    <submittedName>
        <fullName evidence="1">Uncharacterized protein</fullName>
    </submittedName>
</protein>
<reference evidence="1 2" key="1">
    <citation type="submission" date="2020-12" db="EMBL/GenBank/DDBJ databases">
        <title>Revised draft genomes of Rhodomicrobium vannielii ATCC 17100 and Rhodomicrobium udaipurense JA643.</title>
        <authorList>
            <person name="Conners E.M."/>
            <person name="Davenport E.J."/>
            <person name="Bose A."/>
        </authorList>
    </citation>
    <scope>NUCLEOTIDE SEQUENCE [LARGE SCALE GENOMIC DNA]</scope>
    <source>
        <strain evidence="1 2">JA643</strain>
    </source>
</reference>
<sequence length="60" mass="6391">MSLALIGSLPVNMGLNPSSGGDADRAADGPALAKKLLALTPRNILRYWRNSIIRISSIDE</sequence>
<comment type="caution">
    <text evidence="1">The sequence shown here is derived from an EMBL/GenBank/DDBJ whole genome shotgun (WGS) entry which is preliminary data.</text>
</comment>
<dbReference type="EMBL" id="JAEMUK010000092">
    <property type="protein sequence ID" value="MBJ7545226.1"/>
    <property type="molecule type" value="Genomic_DNA"/>
</dbReference>
<organism evidence="1 2">
    <name type="scientific">Rhodomicrobium udaipurense</name>
    <dbReference type="NCBI Taxonomy" id="1202716"/>
    <lineage>
        <taxon>Bacteria</taxon>
        <taxon>Pseudomonadati</taxon>
        <taxon>Pseudomonadota</taxon>
        <taxon>Alphaproteobacteria</taxon>
        <taxon>Hyphomicrobiales</taxon>
        <taxon>Hyphomicrobiaceae</taxon>
        <taxon>Rhodomicrobium</taxon>
    </lineage>
</organism>
<proteinExistence type="predicted"/>
<dbReference type="Proteomes" id="UP000623250">
    <property type="component" value="Unassembled WGS sequence"/>
</dbReference>
<gene>
    <name evidence="1" type="ORF">JDN41_16870</name>
</gene>
<name>A0A8I1GIM9_9HYPH</name>
<keyword evidence="2" id="KW-1185">Reference proteome</keyword>
<dbReference type="RefSeq" id="WP_162173194.1">
    <property type="nucleotide sequence ID" value="NZ_JAEMUK010000092.1"/>
</dbReference>
<dbReference type="AlphaFoldDB" id="A0A8I1GIM9"/>
<accession>A0A8I1GIM9</accession>